<dbReference type="AlphaFoldDB" id="A0A381U0D9"/>
<reference evidence="2" key="1">
    <citation type="submission" date="2018-05" db="EMBL/GenBank/DDBJ databases">
        <authorList>
            <person name="Lanie J.A."/>
            <person name="Ng W.-L."/>
            <person name="Kazmierczak K.M."/>
            <person name="Andrzejewski T.M."/>
            <person name="Davidsen T.M."/>
            <person name="Wayne K.J."/>
            <person name="Tettelin H."/>
            <person name="Glass J.I."/>
            <person name="Rusch D."/>
            <person name="Podicherti R."/>
            <person name="Tsui H.-C.T."/>
            <person name="Winkler M.E."/>
        </authorList>
    </citation>
    <scope>NUCLEOTIDE SEQUENCE</scope>
</reference>
<evidence type="ECO:0000256" key="1">
    <source>
        <dbReference type="ARBA" id="ARBA00005254"/>
    </source>
</evidence>
<sequence>MTLPKHRFYNAGISIPKLSKEIHLSYETLLIDKGEGIATITLNRPEVLNAMSTVLFREMNDAVSEMEDDEDIKVIILTGAGDRAFTAGADIHEMTRNAENANPPPPDPERPEYAWRIGSCKKPTIGALNGLAYGGGAVLASSLDIRVGCERTKFRFLAAAYGRVNSTWSLPMQVGWPKAKELLLTARTVEASEAFQIGLLNHLVSSGDLMAKARELAELIVGNDARMVQGIKDLLIKDIGVPWGEMYENELHAQASELQPTPVLEGFKPFIDRKGRKA</sequence>
<dbReference type="InterPro" id="IPR001753">
    <property type="entry name" value="Enoyl-CoA_hydra/iso"/>
</dbReference>
<evidence type="ECO:0008006" key="3">
    <source>
        <dbReference type="Google" id="ProtNLM"/>
    </source>
</evidence>
<gene>
    <name evidence="2" type="ORF">METZ01_LOCUS74065</name>
</gene>
<protein>
    <recommendedName>
        <fullName evidence="3">Enoyl-CoA hydratase</fullName>
    </recommendedName>
</protein>
<dbReference type="InterPro" id="IPR029045">
    <property type="entry name" value="ClpP/crotonase-like_dom_sf"/>
</dbReference>
<organism evidence="2">
    <name type="scientific">marine metagenome</name>
    <dbReference type="NCBI Taxonomy" id="408172"/>
    <lineage>
        <taxon>unclassified sequences</taxon>
        <taxon>metagenomes</taxon>
        <taxon>ecological metagenomes</taxon>
    </lineage>
</organism>
<accession>A0A381U0D9</accession>
<dbReference type="Pfam" id="PF00378">
    <property type="entry name" value="ECH_1"/>
    <property type="match status" value="1"/>
</dbReference>
<evidence type="ECO:0000313" key="2">
    <source>
        <dbReference type="EMBL" id="SVA21211.1"/>
    </source>
</evidence>
<proteinExistence type="inferred from homology"/>
<comment type="similarity">
    <text evidence="1">Belongs to the enoyl-CoA hydratase/isomerase family.</text>
</comment>
<dbReference type="Gene3D" id="3.90.226.10">
    <property type="entry name" value="2-enoyl-CoA Hydratase, Chain A, domain 1"/>
    <property type="match status" value="1"/>
</dbReference>
<name>A0A381U0D9_9ZZZZ</name>
<dbReference type="EMBL" id="UINC01005419">
    <property type="protein sequence ID" value="SVA21211.1"/>
    <property type="molecule type" value="Genomic_DNA"/>
</dbReference>
<dbReference type="SUPFAM" id="SSF52096">
    <property type="entry name" value="ClpP/crotonase"/>
    <property type="match status" value="1"/>
</dbReference>
<dbReference type="PANTHER" id="PTHR43802">
    <property type="entry name" value="ENOYL-COA HYDRATASE"/>
    <property type="match status" value="1"/>
</dbReference>
<dbReference type="CDD" id="cd06558">
    <property type="entry name" value="crotonase-like"/>
    <property type="match status" value="1"/>
</dbReference>
<dbReference type="PANTHER" id="PTHR43802:SF1">
    <property type="entry name" value="IP11341P-RELATED"/>
    <property type="match status" value="1"/>
</dbReference>